<dbReference type="CDD" id="cd07518">
    <property type="entry name" value="HAD_YbiV-Like"/>
    <property type="match status" value="1"/>
</dbReference>
<dbReference type="SUPFAM" id="SSF56784">
    <property type="entry name" value="HAD-like"/>
    <property type="match status" value="1"/>
</dbReference>
<dbReference type="PANTHER" id="PTHR10000:SF53">
    <property type="entry name" value="5-AMINO-6-(5-PHOSPHO-D-RIBITYLAMINO)URACIL PHOSPHATASE YBJI-RELATED"/>
    <property type="match status" value="1"/>
</dbReference>
<dbReference type="HOGENOM" id="CLU_044146_5_1_9"/>
<dbReference type="SFLD" id="SFLDG01140">
    <property type="entry name" value="C2.B:_Phosphomannomutase_and_P"/>
    <property type="match status" value="1"/>
</dbReference>
<dbReference type="EMBL" id="CP002400">
    <property type="protein sequence ID" value="ADU27508.1"/>
    <property type="molecule type" value="Genomic_DNA"/>
</dbReference>
<dbReference type="STRING" id="663278.Ethha_1990"/>
<accession>E6U336</accession>
<dbReference type="NCBIfam" id="TIGR01484">
    <property type="entry name" value="HAD-SF-IIB"/>
    <property type="match status" value="1"/>
</dbReference>
<dbReference type="GO" id="GO:0005829">
    <property type="term" value="C:cytosol"/>
    <property type="evidence" value="ECO:0007669"/>
    <property type="project" value="TreeGrafter"/>
</dbReference>
<evidence type="ECO:0000313" key="1">
    <source>
        <dbReference type="EMBL" id="ADU27508.1"/>
    </source>
</evidence>
<dbReference type="Pfam" id="PF08282">
    <property type="entry name" value="Hydrolase_3"/>
    <property type="match status" value="1"/>
</dbReference>
<dbReference type="InterPro" id="IPR036412">
    <property type="entry name" value="HAD-like_sf"/>
</dbReference>
<dbReference type="Proteomes" id="UP000001551">
    <property type="component" value="Chromosome"/>
</dbReference>
<evidence type="ECO:0000313" key="2">
    <source>
        <dbReference type="Proteomes" id="UP000001551"/>
    </source>
</evidence>
<dbReference type="NCBIfam" id="TIGR00099">
    <property type="entry name" value="Cof-subfamily"/>
    <property type="match status" value="1"/>
</dbReference>
<dbReference type="Gene3D" id="3.30.1240.10">
    <property type="match status" value="1"/>
</dbReference>
<proteinExistence type="predicted"/>
<organism evidence="1 2">
    <name type="scientific">Ethanoligenens harbinense (strain DSM 18485 / JCM 12961 / CGMCC 1.5033 / YUAN-3)</name>
    <dbReference type="NCBI Taxonomy" id="663278"/>
    <lineage>
        <taxon>Bacteria</taxon>
        <taxon>Bacillati</taxon>
        <taxon>Bacillota</taxon>
        <taxon>Clostridia</taxon>
        <taxon>Eubacteriales</taxon>
        <taxon>Oscillospiraceae</taxon>
        <taxon>Ethanoligenens</taxon>
    </lineage>
</organism>
<dbReference type="PANTHER" id="PTHR10000">
    <property type="entry name" value="PHOSPHOSERINE PHOSPHATASE"/>
    <property type="match status" value="1"/>
</dbReference>
<dbReference type="eggNOG" id="COG0561">
    <property type="taxonomic scope" value="Bacteria"/>
</dbReference>
<dbReference type="InterPro" id="IPR006379">
    <property type="entry name" value="HAD-SF_hydro_IIB"/>
</dbReference>
<name>E6U336_ETHHY</name>
<dbReference type="PROSITE" id="PS01228">
    <property type="entry name" value="COF_1"/>
    <property type="match status" value="1"/>
</dbReference>
<dbReference type="SFLD" id="SFLDG01144">
    <property type="entry name" value="C2.B.4:_PGP_Like"/>
    <property type="match status" value="1"/>
</dbReference>
<dbReference type="InterPro" id="IPR023214">
    <property type="entry name" value="HAD_sf"/>
</dbReference>
<protein>
    <submittedName>
        <fullName evidence="1">Cof-like hydrolase</fullName>
    </submittedName>
</protein>
<dbReference type="GO" id="GO:0000287">
    <property type="term" value="F:magnesium ion binding"/>
    <property type="evidence" value="ECO:0007669"/>
    <property type="project" value="TreeGrafter"/>
</dbReference>
<reference evidence="1 2" key="1">
    <citation type="submission" date="2010-12" db="EMBL/GenBank/DDBJ databases">
        <title>Complete sequence of Ethanoligenens harbinense YUAN-3.</title>
        <authorList>
            <person name="Lucas S."/>
            <person name="Copeland A."/>
            <person name="Lapidus A."/>
            <person name="Cheng J.-F."/>
            <person name="Bruce D."/>
            <person name="Goodwin L."/>
            <person name="Pitluck S."/>
            <person name="Chertkov O."/>
            <person name="Misra M."/>
            <person name="Detter J.C."/>
            <person name="Han C."/>
            <person name="Tapia R."/>
            <person name="Land M."/>
            <person name="Hauser L."/>
            <person name="Jeffries C."/>
            <person name="Kyrpides N."/>
            <person name="Ivanova N."/>
            <person name="Mikhailova N."/>
            <person name="Wang A."/>
            <person name="Mouttaki H."/>
            <person name="He Z."/>
            <person name="Zhou J."/>
            <person name="Hemme C.L."/>
            <person name="Woyke T."/>
        </authorList>
    </citation>
    <scope>NUCLEOTIDE SEQUENCE [LARGE SCALE GENOMIC DNA]</scope>
    <source>
        <strain evidence="2">DSM 18485 / JCM 12961 / CGMCC 1.5033 / YUAN-3</strain>
    </source>
</reference>
<sequence length="304" mass="33912">MRGRLKWYIMKFGLRARFVSCPAGPFGVLDMLDMVRRGIVLKLVASDMDGTLLNSQKELPAHLFPVLRQLFDRGVRFAVASGRQYYNLRQLFEPVQEQVSFISENGAMVIDRGRSLWVSEIPEALVTAVVEAIRGAGGLMPVLSGEKSAYVDSDVPFFMENVALYYTRCQRVGDVLEAARRDRICKIAVFDMENAETHAYPLLQPFDNALGVVLSGTHWVDLMNPGVNKGEAIRVFQKEYGIAPDECMAFGDYLNDYEMLQVCGENYAMANAHPKLKAVSRHVAKSNDENGVVDAICSVFGIQI</sequence>
<keyword evidence="1" id="KW-0378">Hydrolase</keyword>
<keyword evidence="2" id="KW-1185">Reference proteome</keyword>
<dbReference type="GO" id="GO:0016791">
    <property type="term" value="F:phosphatase activity"/>
    <property type="evidence" value="ECO:0007669"/>
    <property type="project" value="TreeGrafter"/>
</dbReference>
<gene>
    <name evidence="1" type="ordered locus">Ethha_1990</name>
</gene>
<dbReference type="Gene3D" id="3.40.50.1000">
    <property type="entry name" value="HAD superfamily/HAD-like"/>
    <property type="match status" value="1"/>
</dbReference>
<dbReference type="KEGG" id="eha:Ethha_1990"/>
<dbReference type="SFLD" id="SFLDS00003">
    <property type="entry name" value="Haloacid_Dehalogenase"/>
    <property type="match status" value="1"/>
</dbReference>
<dbReference type="AlphaFoldDB" id="E6U336"/>
<dbReference type="InterPro" id="IPR000150">
    <property type="entry name" value="Cof"/>
</dbReference>